<name>A0A4C1XP86_EUMVA</name>
<dbReference type="AlphaFoldDB" id="A0A4C1XP86"/>
<gene>
    <name evidence="1" type="ORF">EVAR_41366_1</name>
</gene>
<dbReference type="EMBL" id="BGZK01000914">
    <property type="protein sequence ID" value="GBP64950.1"/>
    <property type="molecule type" value="Genomic_DNA"/>
</dbReference>
<dbReference type="GO" id="GO:0003964">
    <property type="term" value="F:RNA-directed DNA polymerase activity"/>
    <property type="evidence" value="ECO:0007669"/>
    <property type="project" value="UniProtKB-KW"/>
</dbReference>
<organism evidence="1 2">
    <name type="scientific">Eumeta variegata</name>
    <name type="common">Bagworm moth</name>
    <name type="synonym">Eumeta japonica</name>
    <dbReference type="NCBI Taxonomy" id="151549"/>
    <lineage>
        <taxon>Eukaryota</taxon>
        <taxon>Metazoa</taxon>
        <taxon>Ecdysozoa</taxon>
        <taxon>Arthropoda</taxon>
        <taxon>Hexapoda</taxon>
        <taxon>Insecta</taxon>
        <taxon>Pterygota</taxon>
        <taxon>Neoptera</taxon>
        <taxon>Endopterygota</taxon>
        <taxon>Lepidoptera</taxon>
        <taxon>Glossata</taxon>
        <taxon>Ditrysia</taxon>
        <taxon>Tineoidea</taxon>
        <taxon>Psychidae</taxon>
        <taxon>Oiketicinae</taxon>
        <taxon>Eumeta</taxon>
    </lineage>
</organism>
<reference evidence="1 2" key="1">
    <citation type="journal article" date="2019" name="Commun. Biol.">
        <title>The bagworm genome reveals a unique fibroin gene that provides high tensile strength.</title>
        <authorList>
            <person name="Kono N."/>
            <person name="Nakamura H."/>
            <person name="Ohtoshi R."/>
            <person name="Tomita M."/>
            <person name="Numata K."/>
            <person name="Arakawa K."/>
        </authorList>
    </citation>
    <scope>NUCLEOTIDE SEQUENCE [LARGE SCALE GENOMIC DNA]</scope>
</reference>
<comment type="caution">
    <text evidence="1">The sequence shown here is derived from an EMBL/GenBank/DDBJ whole genome shotgun (WGS) entry which is preliminary data.</text>
</comment>
<dbReference type="STRING" id="151549.A0A4C1XP86"/>
<protein>
    <submittedName>
        <fullName evidence="1">Probable RNA-directed DNA polymerase from transposon X-element</fullName>
    </submittedName>
</protein>
<proteinExistence type="predicted"/>
<dbReference type="Proteomes" id="UP000299102">
    <property type="component" value="Unassembled WGS sequence"/>
</dbReference>
<accession>A0A4C1XP86</accession>
<sequence>MDTAPSPFPGDLPITPATLHKIVMRLPKKMAPEPDGISTAALRHLLRTVIVTINRVFNRILCTGHFPEARKRGKIIMISKTGKDSRKPENIQPIILLFYVAKTFELALLTKLRLFLTPRQKQYEFRSGHSITLQLIRIASTYTTSHAKGTASDIR</sequence>
<dbReference type="PANTHER" id="PTHR19446">
    <property type="entry name" value="REVERSE TRANSCRIPTASES"/>
    <property type="match status" value="1"/>
</dbReference>
<dbReference type="OrthoDB" id="412981at2759"/>
<keyword evidence="1" id="KW-0548">Nucleotidyltransferase</keyword>
<evidence type="ECO:0000313" key="1">
    <source>
        <dbReference type="EMBL" id="GBP64950.1"/>
    </source>
</evidence>
<keyword evidence="1" id="KW-0808">Transferase</keyword>
<evidence type="ECO:0000313" key="2">
    <source>
        <dbReference type="Proteomes" id="UP000299102"/>
    </source>
</evidence>
<keyword evidence="1" id="KW-0695">RNA-directed DNA polymerase</keyword>
<keyword evidence="2" id="KW-1185">Reference proteome</keyword>